<sequence length="865" mass="97612">MIPASVTSAQPLPQTAVDIPQRTYLPLKDPKTGIDTTNAECARCRKGLYERDIVKQLQCGHLFHGHCIDNHLQTDIYCPVCRIQVLFPAAMAASVAYNGRTAGSIYPSAQLPPRAVPVATAFVPTDGTDSRNYAPCRECGQMFYRDPSKLHRTIMWSTQVLLRLNTSNSVSITFSDMTSVKTKKKRIDSKGSVMTSKAFFKKGDWLDVMDGDGVWNVARVLSIPSPDEVEITYDGWSKEYDEIVRVNSNRVAPYHTFTWTVKCWVKYLNWPLWPSLITIRTPGTPAGIRNLGAENRLFVDFLDSPTFAERERCWQKRDQVESFDDKFDRKRLDSTGQEFERALWLILQSDASIKMPRFAVGTLPFQYQHRPAESVAALRKKMGDEHWFQRFTINRSLHKQRHVYEVLGDEFHDKINDKICSSTLKEINLSGLDQKPPSQSKQKKKTSSTAEPSKIKIPPEVEQMDKKNDHELADRKEARQKKKLLRIKRQTEDVPMAKETSSKKIKEKLKLNNQSGKLDKISNDCAGKKKIANRRSISRPQILLLTNIDDPIQSIPSDIISDDKDETVNRNQTKRRSALRSGQSIGCDREANTVVESLMISSKQAVKRQFSDAEGKCHEVVKKKKNVTHQVVAMKQLQNNRVSLSKRNPDKISMSISSHQSINHNAEENYSSNPAKAIASYQGKTKETKSKIRQRSTKLGSKLQMDENKSSNKSKPIVMTNRIHGQDSCEYNLSADVAEKSAVDHLKKSEAQHAGNEESQPHKSCVMQADKADTFGVDERDKPRFSVRTAISVPKKFCVGATRSTSACHINNPALRLAPTPRLHLSTSHAQTCSTLTNPSTAVFSSSKGFSIDSWFKRKLMADAQ</sequence>
<dbReference type="InterPro" id="IPR013083">
    <property type="entry name" value="Znf_RING/FYVE/PHD"/>
</dbReference>
<feature type="compositionally biased region" description="Basic and acidic residues" evidence="5">
    <location>
        <begin position="489"/>
        <end position="502"/>
    </location>
</feature>
<feature type="domain" description="RING-type" evidence="6">
    <location>
        <begin position="41"/>
        <end position="82"/>
    </location>
</feature>
<evidence type="ECO:0000256" key="5">
    <source>
        <dbReference type="SAM" id="MobiDB-lite"/>
    </source>
</evidence>
<evidence type="ECO:0000313" key="7">
    <source>
        <dbReference type="EMBL" id="CEG41284.1"/>
    </source>
</evidence>
<keyword evidence="8" id="KW-1185">Reference proteome</keyword>
<organism evidence="7 8">
    <name type="scientific">Plasmopara halstedii</name>
    <name type="common">Downy mildew of sunflower</name>
    <dbReference type="NCBI Taxonomy" id="4781"/>
    <lineage>
        <taxon>Eukaryota</taxon>
        <taxon>Sar</taxon>
        <taxon>Stramenopiles</taxon>
        <taxon>Oomycota</taxon>
        <taxon>Peronosporomycetes</taxon>
        <taxon>Peronosporales</taxon>
        <taxon>Peronosporaceae</taxon>
        <taxon>Plasmopara</taxon>
    </lineage>
</organism>
<dbReference type="Pfam" id="PF13639">
    <property type="entry name" value="zf-RING_2"/>
    <property type="match status" value="1"/>
</dbReference>
<feature type="region of interest" description="Disordered" evidence="5">
    <location>
        <begin position="745"/>
        <end position="765"/>
    </location>
</feature>
<dbReference type="AlphaFoldDB" id="A0A0P1AKD4"/>
<dbReference type="PANTHER" id="PTHR45969:SF86">
    <property type="entry name" value="RING-TYPE DOMAIN-CONTAINING PROTEIN"/>
    <property type="match status" value="1"/>
</dbReference>
<dbReference type="STRING" id="4781.A0A0P1AKD4"/>
<dbReference type="InterPro" id="IPR001841">
    <property type="entry name" value="Znf_RING"/>
</dbReference>
<dbReference type="GO" id="GO:0008270">
    <property type="term" value="F:zinc ion binding"/>
    <property type="evidence" value="ECO:0007669"/>
    <property type="project" value="UniProtKB-KW"/>
</dbReference>
<dbReference type="CDD" id="cd05162">
    <property type="entry name" value="PWWP"/>
    <property type="match status" value="1"/>
</dbReference>
<dbReference type="PROSITE" id="PS50089">
    <property type="entry name" value="ZF_RING_2"/>
    <property type="match status" value="1"/>
</dbReference>
<feature type="compositionally biased region" description="Basic and acidic residues" evidence="5">
    <location>
        <begin position="745"/>
        <end position="761"/>
    </location>
</feature>
<dbReference type="GeneID" id="36406696"/>
<dbReference type="EMBL" id="CCYD01000553">
    <property type="protein sequence ID" value="CEG41284.1"/>
    <property type="molecule type" value="Genomic_DNA"/>
</dbReference>
<protein>
    <submittedName>
        <fullName evidence="7">FOG: Predicted E3 ubiquitin ligase</fullName>
    </submittedName>
</protein>
<keyword evidence="1" id="KW-0479">Metal-binding</keyword>
<dbReference type="CDD" id="cd20104">
    <property type="entry name" value="MBT_PHF20L1-like"/>
    <property type="match status" value="1"/>
</dbReference>
<keyword evidence="3" id="KW-0862">Zinc</keyword>
<evidence type="ECO:0000313" key="8">
    <source>
        <dbReference type="Proteomes" id="UP000054928"/>
    </source>
</evidence>
<dbReference type="SUPFAM" id="SSF63748">
    <property type="entry name" value="Tudor/PWWP/MBT"/>
    <property type="match status" value="2"/>
</dbReference>
<keyword evidence="2 4" id="KW-0863">Zinc-finger</keyword>
<reference evidence="8" key="1">
    <citation type="submission" date="2014-09" db="EMBL/GenBank/DDBJ databases">
        <authorList>
            <person name="Sharma Rahul"/>
            <person name="Thines Marco"/>
        </authorList>
    </citation>
    <scope>NUCLEOTIDE SEQUENCE [LARGE SCALE GENOMIC DNA]</scope>
</reference>
<feature type="compositionally biased region" description="Basic and acidic residues" evidence="5">
    <location>
        <begin position="453"/>
        <end position="477"/>
    </location>
</feature>
<feature type="region of interest" description="Disordered" evidence="5">
    <location>
        <begin position="430"/>
        <end position="502"/>
    </location>
</feature>
<dbReference type="PANTHER" id="PTHR45969">
    <property type="entry name" value="RING ZINC FINGER PROTEIN-RELATED"/>
    <property type="match status" value="1"/>
</dbReference>
<feature type="compositionally biased region" description="Basic residues" evidence="5">
    <location>
        <begin position="478"/>
        <end position="488"/>
    </location>
</feature>
<dbReference type="Proteomes" id="UP000054928">
    <property type="component" value="Unassembled WGS sequence"/>
</dbReference>
<dbReference type="SUPFAM" id="SSF57850">
    <property type="entry name" value="RING/U-box"/>
    <property type="match status" value="1"/>
</dbReference>
<name>A0A0P1AKD4_PLAHL</name>
<evidence type="ECO:0000256" key="3">
    <source>
        <dbReference type="ARBA" id="ARBA00022833"/>
    </source>
</evidence>
<dbReference type="SMART" id="SM00184">
    <property type="entry name" value="RING"/>
    <property type="match status" value="1"/>
</dbReference>
<dbReference type="GO" id="GO:0016874">
    <property type="term" value="F:ligase activity"/>
    <property type="evidence" value="ECO:0007669"/>
    <property type="project" value="UniProtKB-KW"/>
</dbReference>
<evidence type="ECO:0000256" key="1">
    <source>
        <dbReference type="ARBA" id="ARBA00022723"/>
    </source>
</evidence>
<dbReference type="Gene3D" id="2.30.30.140">
    <property type="match status" value="2"/>
</dbReference>
<dbReference type="OrthoDB" id="161570at2759"/>
<feature type="region of interest" description="Disordered" evidence="5">
    <location>
        <begin position="679"/>
        <end position="719"/>
    </location>
</feature>
<keyword evidence="7" id="KW-0436">Ligase</keyword>
<evidence type="ECO:0000256" key="4">
    <source>
        <dbReference type="PROSITE-ProRule" id="PRU00175"/>
    </source>
</evidence>
<evidence type="ECO:0000259" key="6">
    <source>
        <dbReference type="PROSITE" id="PS50089"/>
    </source>
</evidence>
<accession>A0A0P1AKD4</accession>
<dbReference type="RefSeq" id="XP_024577653.1">
    <property type="nucleotide sequence ID" value="XM_024727036.1"/>
</dbReference>
<proteinExistence type="predicted"/>
<dbReference type="Gene3D" id="3.30.40.10">
    <property type="entry name" value="Zinc/RING finger domain, C3HC4 (zinc finger)"/>
    <property type="match status" value="1"/>
</dbReference>
<evidence type="ECO:0000256" key="2">
    <source>
        <dbReference type="ARBA" id="ARBA00022771"/>
    </source>
</evidence>